<dbReference type="Proteomes" id="UP000828390">
    <property type="component" value="Unassembled WGS sequence"/>
</dbReference>
<organism evidence="1 2">
    <name type="scientific">Dreissena polymorpha</name>
    <name type="common">Zebra mussel</name>
    <name type="synonym">Mytilus polymorpha</name>
    <dbReference type="NCBI Taxonomy" id="45954"/>
    <lineage>
        <taxon>Eukaryota</taxon>
        <taxon>Metazoa</taxon>
        <taxon>Spiralia</taxon>
        <taxon>Lophotrochozoa</taxon>
        <taxon>Mollusca</taxon>
        <taxon>Bivalvia</taxon>
        <taxon>Autobranchia</taxon>
        <taxon>Heteroconchia</taxon>
        <taxon>Euheterodonta</taxon>
        <taxon>Imparidentia</taxon>
        <taxon>Neoheterodontei</taxon>
        <taxon>Myida</taxon>
        <taxon>Dreissenoidea</taxon>
        <taxon>Dreissenidae</taxon>
        <taxon>Dreissena</taxon>
    </lineage>
</organism>
<evidence type="ECO:0000313" key="1">
    <source>
        <dbReference type="EMBL" id="KAH3738040.1"/>
    </source>
</evidence>
<name>A0A9D4HWN0_DREPO</name>
<sequence length="70" mass="8242">MELENFVYKLPIPAIDELSRTETVETIVWNILIDAKRNSYAAEGKFKENEVFKYTQDQPRSQELGHRNVK</sequence>
<dbReference type="EMBL" id="JAIWYP010000011">
    <property type="protein sequence ID" value="KAH3738040.1"/>
    <property type="molecule type" value="Genomic_DNA"/>
</dbReference>
<reference evidence="1" key="1">
    <citation type="journal article" date="2019" name="bioRxiv">
        <title>The Genome of the Zebra Mussel, Dreissena polymorpha: A Resource for Invasive Species Research.</title>
        <authorList>
            <person name="McCartney M.A."/>
            <person name="Auch B."/>
            <person name="Kono T."/>
            <person name="Mallez S."/>
            <person name="Zhang Y."/>
            <person name="Obille A."/>
            <person name="Becker A."/>
            <person name="Abrahante J.E."/>
            <person name="Garbe J."/>
            <person name="Badalamenti J.P."/>
            <person name="Herman A."/>
            <person name="Mangelson H."/>
            <person name="Liachko I."/>
            <person name="Sullivan S."/>
            <person name="Sone E.D."/>
            <person name="Koren S."/>
            <person name="Silverstein K.A.T."/>
            <person name="Beckman K.B."/>
            <person name="Gohl D.M."/>
        </authorList>
    </citation>
    <scope>NUCLEOTIDE SEQUENCE</scope>
    <source>
        <strain evidence="1">Duluth1</strain>
        <tissue evidence="1">Whole animal</tissue>
    </source>
</reference>
<evidence type="ECO:0000313" key="2">
    <source>
        <dbReference type="Proteomes" id="UP000828390"/>
    </source>
</evidence>
<comment type="caution">
    <text evidence="1">The sequence shown here is derived from an EMBL/GenBank/DDBJ whole genome shotgun (WGS) entry which is preliminary data.</text>
</comment>
<accession>A0A9D4HWN0</accession>
<gene>
    <name evidence="1" type="ORF">DPMN_044645</name>
</gene>
<proteinExistence type="predicted"/>
<keyword evidence="2" id="KW-1185">Reference proteome</keyword>
<dbReference type="AlphaFoldDB" id="A0A9D4HWN0"/>
<reference evidence="1" key="2">
    <citation type="submission" date="2020-11" db="EMBL/GenBank/DDBJ databases">
        <authorList>
            <person name="McCartney M.A."/>
            <person name="Auch B."/>
            <person name="Kono T."/>
            <person name="Mallez S."/>
            <person name="Becker A."/>
            <person name="Gohl D.M."/>
            <person name="Silverstein K.A.T."/>
            <person name="Koren S."/>
            <person name="Bechman K.B."/>
            <person name="Herman A."/>
            <person name="Abrahante J.E."/>
            <person name="Garbe J."/>
        </authorList>
    </citation>
    <scope>NUCLEOTIDE SEQUENCE</scope>
    <source>
        <strain evidence="1">Duluth1</strain>
        <tissue evidence="1">Whole animal</tissue>
    </source>
</reference>
<protein>
    <submittedName>
        <fullName evidence="1">Uncharacterized protein</fullName>
    </submittedName>
</protein>